<dbReference type="PANTHER" id="PTHR12253">
    <property type="entry name" value="RH14732P"/>
    <property type="match status" value="1"/>
</dbReference>
<comment type="subcellular location">
    <subcellularLocation>
        <location evidence="1">Secreted</location>
    </subcellularLocation>
</comment>
<dbReference type="InterPro" id="IPR033113">
    <property type="entry name" value="PLA2_histidine"/>
</dbReference>
<dbReference type="InterPro" id="IPR036444">
    <property type="entry name" value="PLipase_A2_dom_sf"/>
</dbReference>
<dbReference type="Proteomes" id="UP001652625">
    <property type="component" value="Chromosome 11"/>
</dbReference>
<gene>
    <name evidence="5" type="primary">LOC136087652</name>
</gene>
<evidence type="ECO:0000259" key="3">
    <source>
        <dbReference type="Pfam" id="PF05826"/>
    </source>
</evidence>
<accession>A0ABM4CZ42</accession>
<reference evidence="5" key="1">
    <citation type="submission" date="2025-08" db="UniProtKB">
        <authorList>
            <consortium name="RefSeq"/>
        </authorList>
    </citation>
    <scope>IDENTIFICATION</scope>
</reference>
<evidence type="ECO:0000313" key="5">
    <source>
        <dbReference type="RefSeq" id="XP_065667179.1"/>
    </source>
</evidence>
<dbReference type="GeneID" id="136087652"/>
<feature type="domain" description="Phospholipase A2-like central" evidence="3">
    <location>
        <begin position="33"/>
        <end position="131"/>
    </location>
</feature>
<proteinExistence type="predicted"/>
<sequence>MKFTRIMMAAFAKLLFGISFFPVSLTINPFVWKGTRWCGYESLPTLNSTMVPLNESHSSTTDLCCKNHDHCPLFIPRWKSKYNLLNWRPYTISSCDCDRKFKSCLKNDSSVTANDIDRIYFSILEVPCFNIEYKVAKKCLDKTWFLVCKNVTMAMEAHAVLDKI</sequence>
<keyword evidence="4" id="KW-1185">Reference proteome</keyword>
<evidence type="ECO:0000313" key="4">
    <source>
        <dbReference type="Proteomes" id="UP001652625"/>
    </source>
</evidence>
<dbReference type="Gene3D" id="1.20.90.10">
    <property type="entry name" value="Phospholipase A2 domain"/>
    <property type="match status" value="1"/>
</dbReference>
<organism evidence="4 5">
    <name type="scientific">Hydra vulgaris</name>
    <name type="common">Hydra</name>
    <name type="synonym">Hydra attenuata</name>
    <dbReference type="NCBI Taxonomy" id="6087"/>
    <lineage>
        <taxon>Eukaryota</taxon>
        <taxon>Metazoa</taxon>
        <taxon>Cnidaria</taxon>
        <taxon>Hydrozoa</taxon>
        <taxon>Hydroidolina</taxon>
        <taxon>Anthoathecata</taxon>
        <taxon>Aplanulata</taxon>
        <taxon>Hydridae</taxon>
        <taxon>Hydra</taxon>
    </lineage>
</organism>
<dbReference type="RefSeq" id="XP_065667179.1">
    <property type="nucleotide sequence ID" value="XM_065811107.1"/>
</dbReference>
<dbReference type="InterPro" id="IPR016090">
    <property type="entry name" value="PLA2-like_dom"/>
</dbReference>
<protein>
    <submittedName>
        <fullName evidence="5">Acidic phospholipase A2 PA4-like</fullName>
    </submittedName>
</protein>
<evidence type="ECO:0000256" key="2">
    <source>
        <dbReference type="ARBA" id="ARBA00022525"/>
    </source>
</evidence>
<dbReference type="Pfam" id="PF05826">
    <property type="entry name" value="Phospholip_A2_2"/>
    <property type="match status" value="1"/>
</dbReference>
<evidence type="ECO:0000256" key="1">
    <source>
        <dbReference type="ARBA" id="ARBA00004613"/>
    </source>
</evidence>
<name>A0ABM4CZ42_HYDVU</name>
<dbReference type="SUPFAM" id="SSF48619">
    <property type="entry name" value="Phospholipase A2, PLA2"/>
    <property type="match status" value="1"/>
</dbReference>
<dbReference type="PROSITE" id="PS00118">
    <property type="entry name" value="PA2_HIS"/>
    <property type="match status" value="1"/>
</dbReference>
<keyword evidence="2" id="KW-0964">Secreted</keyword>